<dbReference type="SUPFAM" id="SSF52172">
    <property type="entry name" value="CheY-like"/>
    <property type="match status" value="1"/>
</dbReference>
<dbReference type="Pfam" id="PF00072">
    <property type="entry name" value="Response_reg"/>
    <property type="match status" value="1"/>
</dbReference>
<keyword evidence="4" id="KW-0804">Transcription</keyword>
<dbReference type="InterPro" id="IPR001789">
    <property type="entry name" value="Sig_transdc_resp-reg_receiver"/>
</dbReference>
<feature type="domain" description="Response regulatory" evidence="7">
    <location>
        <begin position="1"/>
        <end position="113"/>
    </location>
</feature>
<name>A0ABW0H9Z2_9HYPH</name>
<dbReference type="InterPro" id="IPR000792">
    <property type="entry name" value="Tscrpt_reg_LuxR_C"/>
</dbReference>
<evidence type="ECO:0000259" key="6">
    <source>
        <dbReference type="PROSITE" id="PS50043"/>
    </source>
</evidence>
<dbReference type="RefSeq" id="WP_291680419.1">
    <property type="nucleotide sequence ID" value="NZ_JBHSLV010000026.1"/>
</dbReference>
<sequence length="205" mass="22780">MDDHPIVRGGLRAILETQPGWHVCAEAGNGEEAVRLTLEHAPDVVVIDHSLPILNGLEAVRQVLRSLPDTRMLIYTMHDDDGLIHDALKAGARGYLLKSEDDREIVTSVRALAEGKTYFSQRVAKCLLDQLLGSEKTVASQTLTAREREVVQLVAEGESNKSIARRWGLSIKTVDTHRTSAMKKLNLRTAVDLARYAIRNRLIEP</sequence>
<dbReference type="PANTHER" id="PTHR43214">
    <property type="entry name" value="TWO-COMPONENT RESPONSE REGULATOR"/>
    <property type="match status" value="1"/>
</dbReference>
<evidence type="ECO:0000256" key="3">
    <source>
        <dbReference type="ARBA" id="ARBA00023125"/>
    </source>
</evidence>
<feature type="domain" description="HTH luxR-type" evidence="6">
    <location>
        <begin position="136"/>
        <end position="201"/>
    </location>
</feature>
<dbReference type="PROSITE" id="PS50043">
    <property type="entry name" value="HTH_LUXR_2"/>
    <property type="match status" value="1"/>
</dbReference>
<accession>A0ABW0H9Z2</accession>
<dbReference type="SMART" id="SM00448">
    <property type="entry name" value="REC"/>
    <property type="match status" value="1"/>
</dbReference>
<reference evidence="9" key="1">
    <citation type="journal article" date="2019" name="Int. J. Syst. Evol. Microbiol.">
        <title>The Global Catalogue of Microorganisms (GCM) 10K type strain sequencing project: providing services to taxonomists for standard genome sequencing and annotation.</title>
        <authorList>
            <consortium name="The Broad Institute Genomics Platform"/>
            <consortium name="The Broad Institute Genome Sequencing Center for Infectious Disease"/>
            <person name="Wu L."/>
            <person name="Ma J."/>
        </authorList>
    </citation>
    <scope>NUCLEOTIDE SEQUENCE [LARGE SCALE GENOMIC DNA]</scope>
    <source>
        <strain evidence="9">CGMCC 1.16326</strain>
    </source>
</reference>
<dbReference type="InterPro" id="IPR016032">
    <property type="entry name" value="Sig_transdc_resp-reg_C-effctor"/>
</dbReference>
<dbReference type="EMBL" id="JBHSLV010000026">
    <property type="protein sequence ID" value="MFC5394072.1"/>
    <property type="molecule type" value="Genomic_DNA"/>
</dbReference>
<evidence type="ECO:0000313" key="8">
    <source>
        <dbReference type="EMBL" id="MFC5394072.1"/>
    </source>
</evidence>
<dbReference type="Gene3D" id="3.40.50.2300">
    <property type="match status" value="1"/>
</dbReference>
<dbReference type="Pfam" id="PF00196">
    <property type="entry name" value="GerE"/>
    <property type="match status" value="1"/>
</dbReference>
<dbReference type="InterPro" id="IPR011006">
    <property type="entry name" value="CheY-like_superfamily"/>
</dbReference>
<dbReference type="InterPro" id="IPR039420">
    <property type="entry name" value="WalR-like"/>
</dbReference>
<feature type="modified residue" description="4-aspartylphosphate" evidence="5">
    <location>
        <position position="48"/>
    </location>
</feature>
<dbReference type="InterPro" id="IPR058245">
    <property type="entry name" value="NreC/VraR/RcsB-like_REC"/>
</dbReference>
<keyword evidence="1 5" id="KW-0597">Phosphoprotein</keyword>
<evidence type="ECO:0000256" key="2">
    <source>
        <dbReference type="ARBA" id="ARBA00023015"/>
    </source>
</evidence>
<dbReference type="CDD" id="cd06170">
    <property type="entry name" value="LuxR_C_like"/>
    <property type="match status" value="1"/>
</dbReference>
<keyword evidence="2" id="KW-0805">Transcription regulation</keyword>
<dbReference type="SUPFAM" id="SSF46894">
    <property type="entry name" value="C-terminal effector domain of the bipartite response regulators"/>
    <property type="match status" value="1"/>
</dbReference>
<evidence type="ECO:0000256" key="5">
    <source>
        <dbReference type="PROSITE-ProRule" id="PRU00169"/>
    </source>
</evidence>
<dbReference type="PRINTS" id="PR00038">
    <property type="entry name" value="HTHLUXR"/>
</dbReference>
<evidence type="ECO:0000256" key="1">
    <source>
        <dbReference type="ARBA" id="ARBA00022553"/>
    </source>
</evidence>
<dbReference type="CDD" id="cd17535">
    <property type="entry name" value="REC_NarL-like"/>
    <property type="match status" value="1"/>
</dbReference>
<dbReference type="SMART" id="SM00421">
    <property type="entry name" value="HTH_LUXR"/>
    <property type="match status" value="1"/>
</dbReference>
<organism evidence="8 9">
    <name type="scientific">Bosea vestrisii</name>
    <dbReference type="NCBI Taxonomy" id="151416"/>
    <lineage>
        <taxon>Bacteria</taxon>
        <taxon>Pseudomonadati</taxon>
        <taxon>Pseudomonadota</taxon>
        <taxon>Alphaproteobacteria</taxon>
        <taxon>Hyphomicrobiales</taxon>
        <taxon>Boseaceae</taxon>
        <taxon>Bosea</taxon>
    </lineage>
</organism>
<dbReference type="PANTHER" id="PTHR43214:SF41">
    <property type="entry name" value="NITRATE_NITRITE RESPONSE REGULATOR PROTEIN NARP"/>
    <property type="match status" value="1"/>
</dbReference>
<proteinExistence type="predicted"/>
<dbReference type="PROSITE" id="PS50110">
    <property type="entry name" value="RESPONSE_REGULATORY"/>
    <property type="match status" value="1"/>
</dbReference>
<evidence type="ECO:0000313" key="9">
    <source>
        <dbReference type="Proteomes" id="UP001596104"/>
    </source>
</evidence>
<comment type="caution">
    <text evidence="8">The sequence shown here is derived from an EMBL/GenBank/DDBJ whole genome shotgun (WGS) entry which is preliminary data.</text>
</comment>
<gene>
    <name evidence="8" type="ORF">ACFPPC_15635</name>
</gene>
<keyword evidence="9" id="KW-1185">Reference proteome</keyword>
<evidence type="ECO:0000259" key="7">
    <source>
        <dbReference type="PROSITE" id="PS50110"/>
    </source>
</evidence>
<dbReference type="Proteomes" id="UP001596104">
    <property type="component" value="Unassembled WGS sequence"/>
</dbReference>
<dbReference type="PROSITE" id="PS00622">
    <property type="entry name" value="HTH_LUXR_1"/>
    <property type="match status" value="1"/>
</dbReference>
<keyword evidence="3" id="KW-0238">DNA-binding</keyword>
<protein>
    <submittedName>
        <fullName evidence="8">Response regulator</fullName>
    </submittedName>
</protein>
<evidence type="ECO:0000256" key="4">
    <source>
        <dbReference type="ARBA" id="ARBA00023163"/>
    </source>
</evidence>